<sequence length="60" mass="6749">MVIEMVPAVHCPRSRAPAVGLYLGDDCTASAHRHAERVSFWLYGMRTGRRARSIRLIPGR</sequence>
<dbReference type="EMBL" id="CAJSLV010000050">
    <property type="protein sequence ID" value="CAG6393658.1"/>
    <property type="molecule type" value="Genomic_DNA"/>
</dbReference>
<dbReference type="AlphaFoldDB" id="A0A9W4DP02"/>
<evidence type="ECO:0000313" key="1">
    <source>
        <dbReference type="EMBL" id="CAG6393658.1"/>
    </source>
</evidence>
<evidence type="ECO:0000313" key="2">
    <source>
        <dbReference type="Proteomes" id="UP001152519"/>
    </source>
</evidence>
<comment type="caution">
    <text evidence="1">The sequence shown here is derived from an EMBL/GenBank/DDBJ whole genome shotgun (WGS) entry which is preliminary data.</text>
</comment>
<reference evidence="1" key="1">
    <citation type="submission" date="2021-05" db="EMBL/GenBank/DDBJ databases">
        <authorList>
            <person name="Arsene-Ploetze F."/>
        </authorList>
    </citation>
    <scope>NUCLEOTIDE SEQUENCE</scope>
    <source>
        <strain evidence="1">DSM 42138</strain>
    </source>
</reference>
<gene>
    <name evidence="1" type="ORF">SCOCK_210098</name>
</gene>
<keyword evidence="2" id="KW-1185">Reference proteome</keyword>
<accession>A0A9W4DP02</accession>
<dbReference type="Proteomes" id="UP001152519">
    <property type="component" value="Unassembled WGS sequence"/>
</dbReference>
<proteinExistence type="predicted"/>
<name>A0A9W4DP02_9ACTN</name>
<protein>
    <submittedName>
        <fullName evidence="1">Uncharacterized protein</fullName>
    </submittedName>
</protein>
<organism evidence="1 2">
    <name type="scientific">Actinacidiphila cocklensis</name>
    <dbReference type="NCBI Taxonomy" id="887465"/>
    <lineage>
        <taxon>Bacteria</taxon>
        <taxon>Bacillati</taxon>
        <taxon>Actinomycetota</taxon>
        <taxon>Actinomycetes</taxon>
        <taxon>Kitasatosporales</taxon>
        <taxon>Streptomycetaceae</taxon>
        <taxon>Actinacidiphila</taxon>
    </lineage>
</organism>